<dbReference type="Gene3D" id="1.20.120.450">
    <property type="entry name" value="dinb family like domain"/>
    <property type="match status" value="1"/>
</dbReference>
<sequence>MDAPLNELATAFAGAARAVQPDQLEARTPCEKFTVAELLGHLAGVLAGSERAARKQPQTPETTAAEPAAVADLALKAAAAWAEPAAYEGMTAFGPGEMPAQFAAAITLQELALHGWDLSRAIGRTFTVSEETAEVTLTVVEQLAEQARANGSYGPALEASADGPAFDRALAASGRNPEWA</sequence>
<evidence type="ECO:0000313" key="3">
    <source>
        <dbReference type="Proteomes" id="UP001589710"/>
    </source>
</evidence>
<evidence type="ECO:0000259" key="1">
    <source>
        <dbReference type="Pfam" id="PF11716"/>
    </source>
</evidence>
<dbReference type="InterPro" id="IPR034660">
    <property type="entry name" value="DinB/YfiT-like"/>
</dbReference>
<reference evidence="2 3" key="1">
    <citation type="submission" date="2024-09" db="EMBL/GenBank/DDBJ databases">
        <authorList>
            <person name="Sun Q."/>
            <person name="Mori K."/>
        </authorList>
    </citation>
    <scope>NUCLEOTIDE SEQUENCE [LARGE SCALE GENOMIC DNA]</scope>
    <source>
        <strain evidence="2 3">JCM 3331</strain>
    </source>
</reference>
<dbReference type="Proteomes" id="UP001589710">
    <property type="component" value="Unassembled WGS sequence"/>
</dbReference>
<protein>
    <submittedName>
        <fullName evidence="2">TIGR03086 family metal-binding protein</fullName>
    </submittedName>
</protein>
<evidence type="ECO:0000313" key="2">
    <source>
        <dbReference type="EMBL" id="MFB9572566.1"/>
    </source>
</evidence>
<dbReference type="RefSeq" id="WP_345518840.1">
    <property type="nucleotide sequence ID" value="NZ_BAAAXD010000049.1"/>
</dbReference>
<name>A0ABV5R622_9ACTN</name>
<dbReference type="SUPFAM" id="SSF109854">
    <property type="entry name" value="DinB/YfiT-like putative metalloenzymes"/>
    <property type="match status" value="1"/>
</dbReference>
<dbReference type="InterPro" id="IPR024344">
    <property type="entry name" value="MDMPI_metal-binding"/>
</dbReference>
<comment type="caution">
    <text evidence="2">The sequence shown here is derived from an EMBL/GenBank/DDBJ whole genome shotgun (WGS) entry which is preliminary data.</text>
</comment>
<dbReference type="InterPro" id="IPR017520">
    <property type="entry name" value="CHP03086"/>
</dbReference>
<feature type="domain" description="Mycothiol-dependent maleylpyruvate isomerase metal-binding" evidence="1">
    <location>
        <begin position="7"/>
        <end position="118"/>
    </location>
</feature>
<dbReference type="EMBL" id="JBHMCG010000045">
    <property type="protein sequence ID" value="MFB9572566.1"/>
    <property type="molecule type" value="Genomic_DNA"/>
</dbReference>
<proteinExistence type="predicted"/>
<accession>A0ABV5R622</accession>
<dbReference type="Pfam" id="PF11716">
    <property type="entry name" value="MDMPI_N"/>
    <property type="match status" value="1"/>
</dbReference>
<keyword evidence="3" id="KW-1185">Reference proteome</keyword>
<dbReference type="NCBIfam" id="TIGR03086">
    <property type="entry name" value="TIGR03086 family metal-binding protein"/>
    <property type="match status" value="1"/>
</dbReference>
<dbReference type="InterPro" id="IPR017517">
    <property type="entry name" value="Maleyloyr_isom"/>
</dbReference>
<gene>
    <name evidence="2" type="ORF">ACFFTL_09585</name>
</gene>
<dbReference type="NCBIfam" id="TIGR03083">
    <property type="entry name" value="maleylpyruvate isomerase family mycothiol-dependent enzyme"/>
    <property type="match status" value="1"/>
</dbReference>
<organism evidence="2 3">
    <name type="scientific">Streptomyces yanii</name>
    <dbReference type="NCBI Taxonomy" id="78510"/>
    <lineage>
        <taxon>Bacteria</taxon>
        <taxon>Bacillati</taxon>
        <taxon>Actinomycetota</taxon>
        <taxon>Actinomycetes</taxon>
        <taxon>Kitasatosporales</taxon>
        <taxon>Streptomycetaceae</taxon>
        <taxon>Streptomyces</taxon>
    </lineage>
</organism>